<reference evidence="1" key="1">
    <citation type="submission" date="2024-12" db="EMBL/GenBank/DDBJ databases">
        <authorList>
            <person name="Wu N."/>
        </authorList>
    </citation>
    <scope>NUCLEOTIDE SEQUENCE</scope>
    <source>
        <strain evidence="1">P15</strain>
    </source>
</reference>
<evidence type="ECO:0000313" key="2">
    <source>
        <dbReference type="Proteomes" id="UP001631969"/>
    </source>
</evidence>
<comment type="caution">
    <text evidence="1">The sequence shown here is derived from an EMBL/GenBank/DDBJ whole genome shotgun (WGS) entry which is preliminary data.</text>
</comment>
<organism evidence="1 2">
    <name type="scientific">Paenibacillus mesotrionivorans</name>
    <dbReference type="NCBI Taxonomy" id="3160968"/>
    <lineage>
        <taxon>Bacteria</taxon>
        <taxon>Bacillati</taxon>
        <taxon>Bacillota</taxon>
        <taxon>Bacilli</taxon>
        <taxon>Bacillales</taxon>
        <taxon>Paenibacillaceae</taxon>
        <taxon>Paenibacillus</taxon>
    </lineage>
</organism>
<accession>A0ACC7P471</accession>
<keyword evidence="2" id="KW-1185">Reference proteome</keyword>
<evidence type="ECO:0000313" key="1">
    <source>
        <dbReference type="EMBL" id="MFM9331462.1"/>
    </source>
</evidence>
<gene>
    <name evidence="1" type="ORF">ACI1P1_24505</name>
</gene>
<protein>
    <submittedName>
        <fullName evidence="1">Uncharacterized protein</fullName>
    </submittedName>
</protein>
<sequence length="269" mass="29044">MNKRLITLVMAILLALSLPLQASAASTAKLSKTAQASIEKLAAQSSVSLQAQLTGQTNKLLELEGQNENLDQSIDTLHRANADKQSAINARIKQLNADKLASLKSGSTEARERYKPLFTLQTSLNKQLTIARKLKNKSLVEALEAQLSVVKASALIARGDIRLKDEAYAKVKESTAKTANSVRNVLKEVSLEQSKIRSEKTASAETGRQIAADSKTLTASLKNKDAAETLRSLSALSTASTQIINQKIRIQQSEQKISTLLDKAASLLP</sequence>
<name>A0ACC7P471_9BACL</name>
<dbReference type="EMBL" id="JBJURJ010000018">
    <property type="protein sequence ID" value="MFM9331462.1"/>
    <property type="molecule type" value="Genomic_DNA"/>
</dbReference>
<dbReference type="Proteomes" id="UP001631969">
    <property type="component" value="Unassembled WGS sequence"/>
</dbReference>
<proteinExistence type="predicted"/>